<feature type="domain" description="Peptidase A1" evidence="4">
    <location>
        <begin position="65"/>
        <end position="113"/>
    </location>
</feature>
<comment type="similarity">
    <text evidence="1">Belongs to the peptidase A1 family.</text>
</comment>
<dbReference type="GO" id="GO:0006508">
    <property type="term" value="P:proteolysis"/>
    <property type="evidence" value="ECO:0007669"/>
    <property type="project" value="InterPro"/>
</dbReference>
<dbReference type="PROSITE" id="PS51767">
    <property type="entry name" value="PEPTIDASE_A1"/>
    <property type="match status" value="1"/>
</dbReference>
<evidence type="ECO:0000256" key="2">
    <source>
        <dbReference type="ARBA" id="ARBA00023157"/>
    </source>
</evidence>
<dbReference type="Pfam" id="PF00026">
    <property type="entry name" value="Asp"/>
    <property type="match status" value="1"/>
</dbReference>
<dbReference type="RefSeq" id="XP_013404351.1">
    <property type="nucleotide sequence ID" value="XM_013548897.1"/>
</dbReference>
<proteinExistence type="inferred from homology"/>
<dbReference type="SUPFAM" id="SSF50630">
    <property type="entry name" value="Acid proteases"/>
    <property type="match status" value="1"/>
</dbReference>
<keyword evidence="2" id="KW-1015">Disulfide bond</keyword>
<evidence type="ECO:0000313" key="7">
    <source>
        <dbReference type="RefSeq" id="XP_013404359.1"/>
    </source>
</evidence>
<accession>A0A1S3J3B3</accession>
<evidence type="ECO:0000256" key="1">
    <source>
        <dbReference type="ARBA" id="ARBA00007447"/>
    </source>
</evidence>
<keyword evidence="3" id="KW-0732">Signal</keyword>
<dbReference type="InterPro" id="IPR012848">
    <property type="entry name" value="Aspartic_peptidase_N"/>
</dbReference>
<dbReference type="AlphaFoldDB" id="A0A1S3J3B3"/>
<evidence type="ECO:0000313" key="5">
    <source>
        <dbReference type="Proteomes" id="UP000085678"/>
    </source>
</evidence>
<dbReference type="STRING" id="7574.A0A1S3J3B3"/>
<dbReference type="KEGG" id="lak:106169435"/>
<dbReference type="GeneID" id="106169435"/>
<dbReference type="InterPro" id="IPR001461">
    <property type="entry name" value="Aspartic_peptidase_A1"/>
</dbReference>
<dbReference type="PANTHER" id="PTHR47966">
    <property type="entry name" value="BETA-SITE APP-CLEAVING ENZYME, ISOFORM A-RELATED"/>
    <property type="match status" value="1"/>
</dbReference>
<dbReference type="Pfam" id="PF07966">
    <property type="entry name" value="A1_Propeptide"/>
    <property type="match status" value="1"/>
</dbReference>
<name>A0A1S3J3B3_LINAN</name>
<reference evidence="6 7" key="1">
    <citation type="submission" date="2025-04" db="UniProtKB">
        <authorList>
            <consortium name="RefSeq"/>
        </authorList>
    </citation>
    <scope>IDENTIFICATION</scope>
    <source>
        <tissue evidence="6 7">Gonads</tissue>
    </source>
</reference>
<dbReference type="InterPro" id="IPR033121">
    <property type="entry name" value="PEPTIDASE_A1"/>
</dbReference>
<gene>
    <name evidence="6 7" type="primary">LOC106169435</name>
</gene>
<dbReference type="Gene3D" id="2.40.70.10">
    <property type="entry name" value="Acid Proteases"/>
    <property type="match status" value="1"/>
</dbReference>
<dbReference type="PROSITE" id="PS00141">
    <property type="entry name" value="ASP_PROTEASE"/>
    <property type="match status" value="1"/>
</dbReference>
<keyword evidence="5" id="KW-1185">Reference proteome</keyword>
<dbReference type="PANTHER" id="PTHR47966:SF51">
    <property type="entry name" value="BETA-SITE APP-CLEAVING ENZYME, ISOFORM A-RELATED"/>
    <property type="match status" value="1"/>
</dbReference>
<dbReference type="GO" id="GO:0004190">
    <property type="term" value="F:aspartic-type endopeptidase activity"/>
    <property type="evidence" value="ECO:0007669"/>
    <property type="project" value="InterPro"/>
</dbReference>
<evidence type="ECO:0000259" key="4">
    <source>
        <dbReference type="PROSITE" id="PS51767"/>
    </source>
</evidence>
<dbReference type="InterPro" id="IPR021109">
    <property type="entry name" value="Peptidase_aspartic_dom_sf"/>
</dbReference>
<feature type="chain" id="PRO_5014545891" evidence="3">
    <location>
        <begin position="20"/>
        <end position="113"/>
    </location>
</feature>
<sequence>MKAFTGICVILALMVSGEALVRVPLHKFQSARRTLQSVGTSIDMLKARYIVGGPEPLSNYLDAQYYGPITIGTPGQAFKVVFDTGSSNLWVPSKKCHITDIACCKLSLVVGFI</sequence>
<organism evidence="5 7">
    <name type="scientific">Lingula anatina</name>
    <name type="common">Brachiopod</name>
    <name type="synonym">Lingula unguis</name>
    <dbReference type="NCBI Taxonomy" id="7574"/>
    <lineage>
        <taxon>Eukaryota</taxon>
        <taxon>Metazoa</taxon>
        <taxon>Spiralia</taxon>
        <taxon>Lophotrochozoa</taxon>
        <taxon>Brachiopoda</taxon>
        <taxon>Linguliformea</taxon>
        <taxon>Lingulata</taxon>
        <taxon>Lingulida</taxon>
        <taxon>Linguloidea</taxon>
        <taxon>Lingulidae</taxon>
        <taxon>Lingula</taxon>
    </lineage>
</organism>
<evidence type="ECO:0000313" key="6">
    <source>
        <dbReference type="RefSeq" id="XP_013404351.1"/>
    </source>
</evidence>
<protein>
    <submittedName>
        <fullName evidence="6 7">Lysosomal aspartic protease-like</fullName>
    </submittedName>
</protein>
<dbReference type="Proteomes" id="UP000085678">
    <property type="component" value="Unplaced"/>
</dbReference>
<dbReference type="RefSeq" id="XP_013404359.1">
    <property type="nucleotide sequence ID" value="XM_013548905.2"/>
</dbReference>
<feature type="signal peptide" evidence="3">
    <location>
        <begin position="1"/>
        <end position="19"/>
    </location>
</feature>
<dbReference type="InterPro" id="IPR001969">
    <property type="entry name" value="Aspartic_peptidase_AS"/>
</dbReference>
<evidence type="ECO:0000256" key="3">
    <source>
        <dbReference type="SAM" id="SignalP"/>
    </source>
</evidence>
<dbReference type="OrthoDB" id="771136at2759"/>